<dbReference type="Gene3D" id="3.40.50.1110">
    <property type="entry name" value="SGNH hydrolase"/>
    <property type="match status" value="1"/>
</dbReference>
<proteinExistence type="predicted"/>
<evidence type="ECO:0000313" key="1">
    <source>
        <dbReference type="EMBL" id="PGH14119.1"/>
    </source>
</evidence>
<dbReference type="Proteomes" id="UP000223968">
    <property type="component" value="Unassembled WGS sequence"/>
</dbReference>
<comment type="caution">
    <text evidence="1">The sequence shown here is derived from an EMBL/GenBank/DDBJ whole genome shotgun (WGS) entry which is preliminary data.</text>
</comment>
<organism evidence="1 2">
    <name type="scientific">Helicocarpus griseus UAMH5409</name>
    <dbReference type="NCBI Taxonomy" id="1447875"/>
    <lineage>
        <taxon>Eukaryota</taxon>
        <taxon>Fungi</taxon>
        <taxon>Dikarya</taxon>
        <taxon>Ascomycota</taxon>
        <taxon>Pezizomycotina</taxon>
        <taxon>Eurotiomycetes</taxon>
        <taxon>Eurotiomycetidae</taxon>
        <taxon>Onygenales</taxon>
        <taxon>Ajellomycetaceae</taxon>
        <taxon>Helicocarpus</taxon>
    </lineage>
</organism>
<dbReference type="STRING" id="1447875.A0A2B7XYX3"/>
<keyword evidence="2" id="KW-1185">Reference proteome</keyword>
<dbReference type="InterPro" id="IPR045136">
    <property type="entry name" value="Iah1-like"/>
</dbReference>
<dbReference type="GO" id="GO:0016788">
    <property type="term" value="F:hydrolase activity, acting on ester bonds"/>
    <property type="evidence" value="ECO:0007669"/>
    <property type="project" value="InterPro"/>
</dbReference>
<reference evidence="1 2" key="1">
    <citation type="submission" date="2017-10" db="EMBL/GenBank/DDBJ databases">
        <title>Comparative genomics in systemic dimorphic fungi from Ajellomycetaceae.</title>
        <authorList>
            <person name="Munoz J.F."/>
            <person name="Mcewen J.G."/>
            <person name="Clay O.K."/>
            <person name="Cuomo C.A."/>
        </authorList>
    </citation>
    <scope>NUCLEOTIDE SEQUENCE [LARGE SCALE GENOMIC DNA]</scope>
    <source>
        <strain evidence="1 2">UAMH5409</strain>
    </source>
</reference>
<protein>
    <submittedName>
        <fullName evidence="1">Uncharacterized protein</fullName>
    </submittedName>
</protein>
<dbReference type="Pfam" id="PF00657">
    <property type="entry name" value="Lipase_GDSL"/>
    <property type="match status" value="1"/>
</dbReference>
<dbReference type="InterPro" id="IPR001087">
    <property type="entry name" value="GDSL"/>
</dbReference>
<dbReference type="PANTHER" id="PTHR14209:SF19">
    <property type="entry name" value="ISOAMYL ACETATE-HYDROLYZING ESTERASE 1 HOMOLOG"/>
    <property type="match status" value="1"/>
</dbReference>
<dbReference type="OrthoDB" id="671439at2759"/>
<dbReference type="PANTHER" id="PTHR14209">
    <property type="entry name" value="ISOAMYL ACETATE-HYDROLYZING ESTERASE 1"/>
    <property type="match status" value="1"/>
</dbReference>
<dbReference type="InterPro" id="IPR036514">
    <property type="entry name" value="SGNH_hydro_sf"/>
</dbReference>
<dbReference type="EMBL" id="PDNB01000038">
    <property type="protein sequence ID" value="PGH14119.1"/>
    <property type="molecule type" value="Genomic_DNA"/>
</dbReference>
<name>A0A2B7XYX3_9EURO</name>
<sequence length="291" mass="32763">MTKSQTPKDHPRIYLFGDSLTERACFESDNGFAWKLEEYYEGRVEVVNEGVQTARSLRTSFERYIVKVIEDRGPPAPLFITIFLGANDACLLSNGPYVPLSEFEAHIRHYVDSILDHPGTQGTKIILITPPPIDVPSPGLEPADDLPEVADVMQSLAKLGRGYKTWESKRTFAKKIVQIGKEYEAKTEQVAVLDFWTAITKIACKEMDGTPEGDFDELDLKDRLPGSGLPGAGEFGKEYFTDGLHFGKKGYEVLTRELFALLLAKWPELERQNFPLRVSVQSQYVPKVTMR</sequence>
<evidence type="ECO:0000313" key="2">
    <source>
        <dbReference type="Proteomes" id="UP000223968"/>
    </source>
</evidence>
<dbReference type="SUPFAM" id="SSF52266">
    <property type="entry name" value="SGNH hydrolase"/>
    <property type="match status" value="1"/>
</dbReference>
<dbReference type="AlphaFoldDB" id="A0A2B7XYX3"/>
<gene>
    <name evidence="1" type="ORF">AJ79_03236</name>
</gene>
<accession>A0A2B7XYX3</accession>